<keyword evidence="8 9" id="KW-0472">Membrane</keyword>
<evidence type="ECO:0000259" key="10">
    <source>
        <dbReference type="Pfam" id="PF00137"/>
    </source>
</evidence>
<dbReference type="EMBL" id="JWZX01003284">
    <property type="protein sequence ID" value="KOO22355.1"/>
    <property type="molecule type" value="Genomic_DNA"/>
</dbReference>
<evidence type="ECO:0000256" key="4">
    <source>
        <dbReference type="ARBA" id="ARBA00022692"/>
    </source>
</evidence>
<dbReference type="NCBIfam" id="TIGR01100">
    <property type="entry name" value="V_ATP_synt_C"/>
    <property type="match status" value="1"/>
</dbReference>
<keyword evidence="9" id="KW-0926">Vacuole</keyword>
<feature type="transmembrane region" description="Helical" evidence="9">
    <location>
        <begin position="12"/>
        <end position="35"/>
    </location>
</feature>
<keyword evidence="5 9" id="KW-0375">Hydrogen ion transport</keyword>
<gene>
    <name evidence="11" type="ORF">Ctob_002100</name>
</gene>
<dbReference type="InterPro" id="IPR000245">
    <property type="entry name" value="ATPase_proteolipid_csu"/>
</dbReference>
<feature type="transmembrane region" description="Helical" evidence="9">
    <location>
        <begin position="139"/>
        <end position="165"/>
    </location>
</feature>
<dbReference type="Gene3D" id="1.20.120.610">
    <property type="entry name" value="lithium bound rotor ring of v- atpase"/>
    <property type="match status" value="1"/>
</dbReference>
<protein>
    <recommendedName>
        <fullName evidence="9">V-type proton ATPase proteolipid subunit</fullName>
    </recommendedName>
</protein>
<evidence type="ECO:0000313" key="11">
    <source>
        <dbReference type="EMBL" id="KOO22355.1"/>
    </source>
</evidence>
<dbReference type="FunFam" id="1.20.120.610:FF:000001">
    <property type="entry name" value="V-type proton ATPase proteolipid subunit"/>
    <property type="match status" value="1"/>
</dbReference>
<dbReference type="SUPFAM" id="SSF81333">
    <property type="entry name" value="F1F0 ATP synthase subunit C"/>
    <property type="match status" value="2"/>
</dbReference>
<evidence type="ECO:0000256" key="7">
    <source>
        <dbReference type="ARBA" id="ARBA00023065"/>
    </source>
</evidence>
<keyword evidence="12" id="KW-1185">Reference proteome</keyword>
<dbReference type="AlphaFoldDB" id="A0A0M0J7A3"/>
<evidence type="ECO:0000256" key="3">
    <source>
        <dbReference type="ARBA" id="ARBA00022448"/>
    </source>
</evidence>
<evidence type="ECO:0000256" key="1">
    <source>
        <dbReference type="ARBA" id="ARBA00004141"/>
    </source>
</evidence>
<evidence type="ECO:0000256" key="2">
    <source>
        <dbReference type="ARBA" id="ARBA00007296"/>
    </source>
</evidence>
<dbReference type="InterPro" id="IPR011555">
    <property type="entry name" value="ATPase_proteolipid_su_C_euk"/>
</dbReference>
<dbReference type="PRINTS" id="PR00122">
    <property type="entry name" value="VACATPASE"/>
</dbReference>
<organism evidence="11 12">
    <name type="scientific">Chrysochromulina tobinii</name>
    <dbReference type="NCBI Taxonomy" id="1460289"/>
    <lineage>
        <taxon>Eukaryota</taxon>
        <taxon>Haptista</taxon>
        <taxon>Haptophyta</taxon>
        <taxon>Prymnesiophyceae</taxon>
        <taxon>Prymnesiales</taxon>
        <taxon>Chrysochromulinaceae</taxon>
        <taxon>Chrysochromulina</taxon>
    </lineage>
</organism>
<dbReference type="CDD" id="cd18175">
    <property type="entry name" value="ATP-synt_Vo_c_ATP6C_rpt1"/>
    <property type="match status" value="1"/>
</dbReference>
<comment type="subcellular location">
    <subcellularLocation>
        <location evidence="1">Membrane</location>
        <topology evidence="1">Multi-pass membrane protein</topology>
    </subcellularLocation>
    <subcellularLocation>
        <location evidence="9">Vacuole membrane</location>
        <topology evidence="9">Multi-pass membrane protein</topology>
    </subcellularLocation>
</comment>
<dbReference type="GO" id="GO:0046961">
    <property type="term" value="F:proton-transporting ATPase activity, rotational mechanism"/>
    <property type="evidence" value="ECO:0007669"/>
    <property type="project" value="InterPro"/>
</dbReference>
<accession>A0A0M0J7A3</accession>
<feature type="domain" description="V-ATPase proteolipid subunit C-like" evidence="10">
    <location>
        <begin position="17"/>
        <end position="81"/>
    </location>
</feature>
<dbReference type="OrthoDB" id="1744869at2759"/>
<dbReference type="CDD" id="cd18176">
    <property type="entry name" value="ATP-synt_Vo_c_ATP6C_rpt2"/>
    <property type="match status" value="1"/>
</dbReference>
<keyword evidence="3 9" id="KW-0813">Transport</keyword>
<keyword evidence="7 9" id="KW-0406">Ion transport</keyword>
<feature type="transmembrane region" description="Helical" evidence="9">
    <location>
        <begin position="101"/>
        <end position="127"/>
    </location>
</feature>
<evidence type="ECO:0000256" key="9">
    <source>
        <dbReference type="RuleBase" id="RU363060"/>
    </source>
</evidence>
<keyword evidence="4 9" id="KW-0812">Transmembrane</keyword>
<dbReference type="PANTHER" id="PTHR10263">
    <property type="entry name" value="V-TYPE PROTON ATPASE PROTEOLIPID SUBUNIT"/>
    <property type="match status" value="1"/>
</dbReference>
<feature type="transmembrane region" description="Helical" evidence="9">
    <location>
        <begin position="56"/>
        <end position="81"/>
    </location>
</feature>
<dbReference type="Proteomes" id="UP000037460">
    <property type="component" value="Unassembled WGS sequence"/>
</dbReference>
<dbReference type="GO" id="GO:0033179">
    <property type="term" value="C:proton-transporting V-type ATPase, V0 domain"/>
    <property type="evidence" value="ECO:0007669"/>
    <property type="project" value="InterPro"/>
</dbReference>
<reference evidence="12" key="1">
    <citation type="journal article" date="2015" name="PLoS Genet.">
        <title>Genome Sequence and Transcriptome Analyses of Chrysochromulina tobin: Metabolic Tools for Enhanced Algal Fitness in the Prominent Order Prymnesiales (Haptophyceae).</title>
        <authorList>
            <person name="Hovde B.T."/>
            <person name="Deodato C.R."/>
            <person name="Hunsperger H.M."/>
            <person name="Ryken S.A."/>
            <person name="Yost W."/>
            <person name="Jha R.K."/>
            <person name="Patterson J."/>
            <person name="Monnat R.J. Jr."/>
            <person name="Barlow S.B."/>
            <person name="Starkenburg S.R."/>
            <person name="Cattolico R.A."/>
        </authorList>
    </citation>
    <scope>NUCLEOTIDE SEQUENCE</scope>
    <source>
        <strain evidence="12">CCMP291</strain>
    </source>
</reference>
<comment type="similarity">
    <text evidence="2 9">Belongs to the V-ATPase proteolipid subunit family.</text>
</comment>
<evidence type="ECO:0000256" key="6">
    <source>
        <dbReference type="ARBA" id="ARBA00022989"/>
    </source>
</evidence>
<dbReference type="Pfam" id="PF00137">
    <property type="entry name" value="ATP-synt_C"/>
    <property type="match status" value="2"/>
</dbReference>
<evidence type="ECO:0000256" key="8">
    <source>
        <dbReference type="ARBA" id="ARBA00023136"/>
    </source>
</evidence>
<sequence length="179" mass="18474">MPISPYCPEYAPFFGFMGAALALVFGNMGAAYGTWKSAIGLATIAKLPRNKVQTEMVMKSIMPVILSGVCGIFGLIIAVIISSGMRTPSGPGTTTYSLYTGYAHLGAGLTVGLSNLASGLAIGMCGTCGVQDSCRQPKLYIGMVLIWSFGSALGLYGLIVALIIATKDGSELCELTGPS</sequence>
<dbReference type="GO" id="GO:0005774">
    <property type="term" value="C:vacuolar membrane"/>
    <property type="evidence" value="ECO:0007669"/>
    <property type="project" value="UniProtKB-SubCell"/>
</dbReference>
<dbReference type="InterPro" id="IPR002379">
    <property type="entry name" value="ATPase_proteolipid_c-like_dom"/>
</dbReference>
<feature type="domain" description="V-ATPase proteolipid subunit C-like" evidence="10">
    <location>
        <begin position="105"/>
        <end position="164"/>
    </location>
</feature>
<evidence type="ECO:0000256" key="5">
    <source>
        <dbReference type="ARBA" id="ARBA00022781"/>
    </source>
</evidence>
<proteinExistence type="inferred from homology"/>
<name>A0A0M0J7A3_9EUKA</name>
<evidence type="ECO:0000313" key="12">
    <source>
        <dbReference type="Proteomes" id="UP000037460"/>
    </source>
</evidence>
<comment type="caution">
    <text evidence="11">The sequence shown here is derived from an EMBL/GenBank/DDBJ whole genome shotgun (WGS) entry which is preliminary data.</text>
</comment>
<dbReference type="InterPro" id="IPR035921">
    <property type="entry name" value="F/V-ATP_Csub_sf"/>
</dbReference>
<keyword evidence="6 9" id="KW-1133">Transmembrane helix</keyword>